<gene>
    <name evidence="1" type="ORF">CEXT_774221</name>
</gene>
<dbReference type="Proteomes" id="UP001054945">
    <property type="component" value="Unassembled WGS sequence"/>
</dbReference>
<keyword evidence="2" id="KW-1185">Reference proteome</keyword>
<evidence type="ECO:0000313" key="2">
    <source>
        <dbReference type="Proteomes" id="UP001054945"/>
    </source>
</evidence>
<dbReference type="EMBL" id="BPLR01013964">
    <property type="protein sequence ID" value="GIY65120.1"/>
    <property type="molecule type" value="Genomic_DNA"/>
</dbReference>
<protein>
    <submittedName>
        <fullName evidence="1">Uncharacterized protein</fullName>
    </submittedName>
</protein>
<organism evidence="1 2">
    <name type="scientific">Caerostris extrusa</name>
    <name type="common">Bark spider</name>
    <name type="synonym">Caerostris bankana</name>
    <dbReference type="NCBI Taxonomy" id="172846"/>
    <lineage>
        <taxon>Eukaryota</taxon>
        <taxon>Metazoa</taxon>
        <taxon>Ecdysozoa</taxon>
        <taxon>Arthropoda</taxon>
        <taxon>Chelicerata</taxon>
        <taxon>Arachnida</taxon>
        <taxon>Araneae</taxon>
        <taxon>Araneomorphae</taxon>
        <taxon>Entelegynae</taxon>
        <taxon>Araneoidea</taxon>
        <taxon>Araneidae</taxon>
        <taxon>Caerostris</taxon>
    </lineage>
</organism>
<name>A0AAV4V5A7_CAEEX</name>
<evidence type="ECO:0000313" key="1">
    <source>
        <dbReference type="EMBL" id="GIY65120.1"/>
    </source>
</evidence>
<dbReference type="AlphaFoldDB" id="A0AAV4V5A7"/>
<sequence length="186" mass="21444">MSFGYFRESSECVPAPPPAHLKDDSRIWQRVRTDSKFLRLRSAITIDHVMTINQSGGPKMGGSQSSPRMTTRRIRKTTYKHLVNPINICSVRAGQEEKEQKQGSIEDLSKGINMYINPSYRELIETTWPSVPPPLPPPPSTPFFIFSQVNFRRAPRGLRSSFYHYFHGPEILQSEREKKNLHINFI</sequence>
<comment type="caution">
    <text evidence="1">The sequence shown here is derived from an EMBL/GenBank/DDBJ whole genome shotgun (WGS) entry which is preliminary data.</text>
</comment>
<accession>A0AAV4V5A7</accession>
<proteinExistence type="predicted"/>
<reference evidence="1 2" key="1">
    <citation type="submission" date="2021-06" db="EMBL/GenBank/DDBJ databases">
        <title>Caerostris extrusa draft genome.</title>
        <authorList>
            <person name="Kono N."/>
            <person name="Arakawa K."/>
        </authorList>
    </citation>
    <scope>NUCLEOTIDE SEQUENCE [LARGE SCALE GENOMIC DNA]</scope>
</reference>